<evidence type="ECO:0000256" key="1">
    <source>
        <dbReference type="SAM" id="MobiDB-lite"/>
    </source>
</evidence>
<keyword evidence="2" id="KW-1133">Transmembrane helix</keyword>
<name>A0A182LXY0_9DIPT</name>
<accession>A0A182LXY0</accession>
<feature type="transmembrane region" description="Helical" evidence="2">
    <location>
        <begin position="60"/>
        <end position="77"/>
    </location>
</feature>
<evidence type="ECO:0000313" key="3">
    <source>
        <dbReference type="EnsemblMetazoa" id="ACUA004635-PA"/>
    </source>
</evidence>
<dbReference type="AlphaFoldDB" id="A0A182LXY0"/>
<proteinExistence type="predicted"/>
<feature type="region of interest" description="Disordered" evidence="1">
    <location>
        <begin position="123"/>
        <end position="146"/>
    </location>
</feature>
<reference evidence="4" key="1">
    <citation type="submission" date="2013-09" db="EMBL/GenBank/DDBJ databases">
        <title>The Genome Sequence of Anopheles culicifacies species A.</title>
        <authorList>
            <consortium name="The Broad Institute Genomics Platform"/>
            <person name="Neafsey D.E."/>
            <person name="Besansky N."/>
            <person name="Howell P."/>
            <person name="Walton C."/>
            <person name="Young S.K."/>
            <person name="Zeng Q."/>
            <person name="Gargeya S."/>
            <person name="Fitzgerald M."/>
            <person name="Haas B."/>
            <person name="Abouelleil A."/>
            <person name="Allen A.W."/>
            <person name="Alvarado L."/>
            <person name="Arachchi H.M."/>
            <person name="Berlin A.M."/>
            <person name="Chapman S.B."/>
            <person name="Gainer-Dewar J."/>
            <person name="Goldberg J."/>
            <person name="Griggs A."/>
            <person name="Gujja S."/>
            <person name="Hansen M."/>
            <person name="Howarth C."/>
            <person name="Imamovic A."/>
            <person name="Ireland A."/>
            <person name="Larimer J."/>
            <person name="McCowan C."/>
            <person name="Murphy C."/>
            <person name="Pearson M."/>
            <person name="Poon T.W."/>
            <person name="Priest M."/>
            <person name="Roberts A."/>
            <person name="Saif S."/>
            <person name="Shea T."/>
            <person name="Sisk P."/>
            <person name="Sykes S."/>
            <person name="Wortman J."/>
            <person name="Nusbaum C."/>
            <person name="Birren B."/>
        </authorList>
    </citation>
    <scope>NUCLEOTIDE SEQUENCE [LARGE SCALE GENOMIC DNA]</scope>
    <source>
        <strain evidence="4">A-37</strain>
    </source>
</reference>
<feature type="transmembrane region" description="Helical" evidence="2">
    <location>
        <begin position="373"/>
        <end position="395"/>
    </location>
</feature>
<keyword evidence="2" id="KW-0472">Membrane</keyword>
<dbReference type="VEuPathDB" id="VectorBase:ACUA004635"/>
<dbReference type="Proteomes" id="UP000075883">
    <property type="component" value="Unassembled WGS sequence"/>
</dbReference>
<evidence type="ECO:0000256" key="2">
    <source>
        <dbReference type="SAM" id="Phobius"/>
    </source>
</evidence>
<reference evidence="3" key="2">
    <citation type="submission" date="2020-05" db="UniProtKB">
        <authorList>
            <consortium name="EnsemblMetazoa"/>
        </authorList>
    </citation>
    <scope>IDENTIFICATION</scope>
    <source>
        <strain evidence="3">A-37</strain>
    </source>
</reference>
<protein>
    <submittedName>
        <fullName evidence="3">Uncharacterized protein</fullName>
    </submittedName>
</protein>
<organism evidence="3 4">
    <name type="scientific">Anopheles culicifacies</name>
    <dbReference type="NCBI Taxonomy" id="139723"/>
    <lineage>
        <taxon>Eukaryota</taxon>
        <taxon>Metazoa</taxon>
        <taxon>Ecdysozoa</taxon>
        <taxon>Arthropoda</taxon>
        <taxon>Hexapoda</taxon>
        <taxon>Insecta</taxon>
        <taxon>Pterygota</taxon>
        <taxon>Neoptera</taxon>
        <taxon>Endopterygota</taxon>
        <taxon>Diptera</taxon>
        <taxon>Nematocera</taxon>
        <taxon>Culicoidea</taxon>
        <taxon>Culicidae</taxon>
        <taxon>Anophelinae</taxon>
        <taxon>Anopheles</taxon>
        <taxon>culicifacies species complex</taxon>
    </lineage>
</organism>
<keyword evidence="2" id="KW-0812">Transmembrane</keyword>
<feature type="compositionally biased region" description="Basic and acidic residues" evidence="1">
    <location>
        <begin position="126"/>
        <end position="137"/>
    </location>
</feature>
<dbReference type="EnsemblMetazoa" id="ACUA004635-RA">
    <property type="protein sequence ID" value="ACUA004635-PA"/>
    <property type="gene ID" value="ACUA004635"/>
</dbReference>
<evidence type="ECO:0000313" key="4">
    <source>
        <dbReference type="Proteomes" id="UP000075883"/>
    </source>
</evidence>
<dbReference type="EMBL" id="AXCM01003334">
    <property type="status" value="NOT_ANNOTATED_CDS"/>
    <property type="molecule type" value="Genomic_DNA"/>
</dbReference>
<keyword evidence="4" id="KW-1185">Reference proteome</keyword>
<sequence length="540" mass="60757">MHIVQRMHTRTWRHQLRRTERFCSHIFPQQHRKVSVEQLLSGTGGNKRLSRDRKMSRRKFLSLVVILKAVLYGPLYAKCGEIGSDADLMISADGILNAQLMPITYLMLDSVCEMNSRGDCGQDLDAESRTVPDRTDEPPLQQLGANDASYGSALSTLEFHRTMINLYRCKGFLAKRIINVYPSQSQLFKRMSSAMPNSSSLVMNSPQDPTDGMLYDPGSSGYKEWLTKTSTLEDIYENFLSTRKMNDTHNRNFPHATIHRQSDAQHPTSNPRLGQEEYFDEGIITGYAMQPDQLGSVQGGVAGGGVNYDRYGQYGAHDLQLRQSKYQRGLLQGEADGYEASRGDYAYHHHHHTPVVEYEEKAMDKSLLGLKDLFDIALTTLAYLSFGMFILQVIMCITMTKSDSNMMILPTTSEVEVEEEEGRRFARALDMEGSARARELNQLAKYVLDSIDTIARNGPEQDLCLQACLCKANRFSRTLTSIHGYWISVWSFGVSWLARYKHPSRNLPAFALKCMSAALIGLGNGKCSELYPCGGKQAKA</sequence>